<protein>
    <submittedName>
        <fullName evidence="2">Uncharacterized protein</fullName>
    </submittedName>
</protein>
<proteinExistence type="predicted"/>
<accession>A0A3L6G7M7</accession>
<dbReference type="Proteomes" id="UP000251960">
    <property type="component" value="Chromosome 10"/>
</dbReference>
<comment type="caution">
    <text evidence="2">The sequence shown here is derived from an EMBL/GenBank/DDBJ whole genome shotgun (WGS) entry which is preliminary data.</text>
</comment>
<sequence>MRRLDLRAWPLPSGRGPEDSLLPFICWGENGGRGRTSMQTMKARRGTRAAVASDSEQLRLDRLGGSDLEAEDSAGSPRMATAVRAQTRGLALHLLGERMEVGEGQNFNADSEGQKGHADGGGGDRACAEQKKKTSVGIVSPYAAQVISLQERVQSYEKYDFLSVEVTDNVSRWNIECQCAPDAQLTGDNRATIPDKAQVVEPAHAEQVPVQSERAVEKTWQSKCILLGSRPVHQGRGPISVSLLQVLNSDEEAATLKEEDRPQIDLLDGLPQLVEAVARTPVSYKNSKRKKSLKLVKFVNLYEQVRSASDGRFWSNEHMDLYNSIYSKKKCADNKWIDWKNIKRLPEMPYVEKASRDISLHELMAIKQNWYEEPIKQFYSTLSINQSRTSLTWMTGINKKITVTKRFCQKVLHVPSEHNIKIKRQLTDAQEKELMSADGNQVYSLNRIITKTINPLIGDKSKVHGSSRVLLYHILYHILFGKPFDIVDMLEEMENNHMHTSKRMPYAPYIMLLINSATKEKFVPGSGENKCVEHEKYKMESNSNKKRKNRRTSKSESPVPLKKSKSMCVPLMKP</sequence>
<organism evidence="2">
    <name type="scientific">Zea mays</name>
    <name type="common">Maize</name>
    <dbReference type="NCBI Taxonomy" id="4577"/>
    <lineage>
        <taxon>Eukaryota</taxon>
        <taxon>Viridiplantae</taxon>
        <taxon>Streptophyta</taxon>
        <taxon>Embryophyta</taxon>
        <taxon>Tracheophyta</taxon>
        <taxon>Spermatophyta</taxon>
        <taxon>Magnoliopsida</taxon>
        <taxon>Liliopsida</taxon>
        <taxon>Poales</taxon>
        <taxon>Poaceae</taxon>
        <taxon>PACMAD clade</taxon>
        <taxon>Panicoideae</taxon>
        <taxon>Andropogonodae</taxon>
        <taxon>Andropogoneae</taxon>
        <taxon>Tripsacinae</taxon>
        <taxon>Zea</taxon>
    </lineage>
</organism>
<evidence type="ECO:0000256" key="1">
    <source>
        <dbReference type="SAM" id="MobiDB-lite"/>
    </source>
</evidence>
<feature type="region of interest" description="Disordered" evidence="1">
    <location>
        <begin position="533"/>
        <end position="574"/>
    </location>
</feature>
<evidence type="ECO:0000313" key="2">
    <source>
        <dbReference type="EMBL" id="PWZ44583.1"/>
    </source>
</evidence>
<dbReference type="AlphaFoldDB" id="A0A3L6G7M7"/>
<name>A0A3L6G7M7_MAIZE</name>
<dbReference type="ExpressionAtlas" id="A0A3L6G7M7">
    <property type="expression patterns" value="baseline and differential"/>
</dbReference>
<gene>
    <name evidence="2" type="ORF">Zm00014a_012543</name>
</gene>
<dbReference type="EMBL" id="NCVQ01000002">
    <property type="protein sequence ID" value="PWZ44583.1"/>
    <property type="molecule type" value="Genomic_DNA"/>
</dbReference>
<feature type="region of interest" description="Disordered" evidence="1">
    <location>
        <begin position="105"/>
        <end position="128"/>
    </location>
</feature>
<reference evidence="2" key="1">
    <citation type="journal article" date="2018" name="Nat. Genet.">
        <title>Extensive intraspecific gene order and gene structural variations between Mo17 and other maize genomes.</title>
        <authorList>
            <person name="Sun S."/>
            <person name="Zhou Y."/>
            <person name="Chen J."/>
            <person name="Shi J."/>
            <person name="Zhao H."/>
            <person name="Zhao H."/>
            <person name="Song W."/>
            <person name="Zhang M."/>
            <person name="Cui Y."/>
            <person name="Dong X."/>
            <person name="Liu H."/>
            <person name="Ma X."/>
            <person name="Jiao Y."/>
            <person name="Wang B."/>
            <person name="Wei X."/>
            <person name="Stein J.C."/>
            <person name="Glaubitz J.C."/>
            <person name="Lu F."/>
            <person name="Yu G."/>
            <person name="Liang C."/>
            <person name="Fengler K."/>
            <person name="Li B."/>
            <person name="Rafalski A."/>
            <person name="Schnable P.S."/>
            <person name="Ware D.H."/>
            <person name="Buckler E.S."/>
            <person name="Lai J."/>
        </authorList>
    </citation>
    <scope>NUCLEOTIDE SEQUENCE [LARGE SCALE GENOMIC DNA]</scope>
    <source>
        <tissue evidence="2">Seedling</tissue>
    </source>
</reference>